<dbReference type="InterPro" id="IPR027417">
    <property type="entry name" value="P-loop_NTPase"/>
</dbReference>
<dbReference type="Gene3D" id="3.40.50.300">
    <property type="entry name" value="P-loop containing nucleotide triphosphate hydrolases"/>
    <property type="match status" value="3"/>
</dbReference>
<dbReference type="PANTHER" id="PTHR11638:SF18">
    <property type="entry name" value="HEAT SHOCK PROTEIN 104"/>
    <property type="match status" value="1"/>
</dbReference>
<feature type="domain" description="Clp R" evidence="10">
    <location>
        <begin position="3"/>
        <end position="146"/>
    </location>
</feature>
<dbReference type="Gene3D" id="1.10.8.60">
    <property type="match status" value="1"/>
</dbReference>
<reference evidence="12" key="1">
    <citation type="submission" date="2023-06" db="EMBL/GenBank/DDBJ databases">
        <title>Identification and characterization of horizontal gene transfer across gut microbiota members of farm animals based on homology search.</title>
        <authorList>
            <person name="Zeman M."/>
            <person name="Kubasova T."/>
            <person name="Jahodarova E."/>
            <person name="Nykrynova M."/>
            <person name="Rychlik I."/>
        </authorList>
    </citation>
    <scope>NUCLEOTIDE SEQUENCE [LARGE SCALE GENOMIC DNA]</scope>
    <source>
        <strain evidence="12">154_Feed</strain>
    </source>
</reference>
<dbReference type="Pfam" id="PF00004">
    <property type="entry name" value="AAA"/>
    <property type="match status" value="1"/>
</dbReference>
<dbReference type="Pfam" id="PF07724">
    <property type="entry name" value="AAA_2"/>
    <property type="match status" value="1"/>
</dbReference>
<comment type="subunit">
    <text evidence="7">Homohexamer. The oligomerization is ATP-dependent.</text>
</comment>
<evidence type="ECO:0000256" key="8">
    <source>
        <dbReference type="PROSITE-ProRule" id="PRU01251"/>
    </source>
</evidence>
<evidence type="ECO:0000256" key="3">
    <source>
        <dbReference type="ARBA" id="ARBA00022741"/>
    </source>
</evidence>
<dbReference type="Pfam" id="PF02861">
    <property type="entry name" value="Clp_N"/>
    <property type="match status" value="1"/>
</dbReference>
<dbReference type="InterPro" id="IPR001270">
    <property type="entry name" value="ClpA/B"/>
</dbReference>
<keyword evidence="9" id="KW-0346">Stress response</keyword>
<comment type="subcellular location">
    <subcellularLocation>
        <location evidence="9">Cytoplasm</location>
    </subcellularLocation>
</comment>
<comment type="subunit">
    <text evidence="9">Homohexamer; The oligomerization is ATP-dependent.</text>
</comment>
<evidence type="ECO:0000256" key="7">
    <source>
        <dbReference type="ARBA" id="ARBA00026057"/>
    </source>
</evidence>
<dbReference type="RefSeq" id="WP_289545041.1">
    <property type="nucleotide sequence ID" value="NZ_JAUDDZ010000006.1"/>
</dbReference>
<dbReference type="InterPro" id="IPR018368">
    <property type="entry name" value="ClpA/B_CS1"/>
</dbReference>
<dbReference type="InterPro" id="IPR004176">
    <property type="entry name" value="Clp_R_N"/>
</dbReference>
<keyword evidence="9" id="KW-0963">Cytoplasm</keyword>
<dbReference type="Gene3D" id="1.10.1780.10">
    <property type="entry name" value="Clp, N-terminal domain"/>
    <property type="match status" value="1"/>
</dbReference>
<dbReference type="InterPro" id="IPR003959">
    <property type="entry name" value="ATPase_AAA_core"/>
</dbReference>
<dbReference type="InterPro" id="IPR017730">
    <property type="entry name" value="Chaperonin_ClpB"/>
</dbReference>
<keyword evidence="4 9" id="KW-0067">ATP-binding</keyword>
<dbReference type="PRINTS" id="PR00300">
    <property type="entry name" value="CLPPROTEASEA"/>
</dbReference>
<keyword evidence="12" id="KW-1185">Reference proteome</keyword>
<evidence type="ECO:0000256" key="5">
    <source>
        <dbReference type="ARBA" id="ARBA00023054"/>
    </source>
</evidence>
<organism evidence="11 12">
    <name type="scientific">Enorma phocaeensis</name>
    <dbReference type="NCBI Taxonomy" id="1871019"/>
    <lineage>
        <taxon>Bacteria</taxon>
        <taxon>Bacillati</taxon>
        <taxon>Actinomycetota</taxon>
        <taxon>Coriobacteriia</taxon>
        <taxon>Coriobacteriales</taxon>
        <taxon>Coriobacteriaceae</taxon>
        <taxon>Enorma</taxon>
    </lineage>
</organism>
<comment type="function">
    <text evidence="9">Part of a stress-induced multi-chaperone system, it is involved in the recovery of the cell from heat-induced damage, in cooperation with DnaK, DnaJ and GrpE.</text>
</comment>
<keyword evidence="2 8" id="KW-0677">Repeat</keyword>
<evidence type="ECO:0000256" key="6">
    <source>
        <dbReference type="ARBA" id="ARBA00023186"/>
    </source>
</evidence>
<dbReference type="NCBIfam" id="TIGR03346">
    <property type="entry name" value="chaperone_ClpB"/>
    <property type="match status" value="1"/>
</dbReference>
<dbReference type="SMART" id="SM00382">
    <property type="entry name" value="AAA"/>
    <property type="match status" value="2"/>
</dbReference>
<dbReference type="CDD" id="cd00009">
    <property type="entry name" value="AAA"/>
    <property type="match status" value="1"/>
</dbReference>
<evidence type="ECO:0000259" key="10">
    <source>
        <dbReference type="PROSITE" id="PS51903"/>
    </source>
</evidence>
<dbReference type="PROSITE" id="PS00870">
    <property type="entry name" value="CLPAB_1"/>
    <property type="match status" value="1"/>
</dbReference>
<feature type="coiled-coil region" evidence="9">
    <location>
        <begin position="412"/>
        <end position="533"/>
    </location>
</feature>
<evidence type="ECO:0000256" key="2">
    <source>
        <dbReference type="ARBA" id="ARBA00022737"/>
    </source>
</evidence>
<dbReference type="InterPro" id="IPR003593">
    <property type="entry name" value="AAA+_ATPase"/>
</dbReference>
<keyword evidence="3 9" id="KW-0547">Nucleotide-binding</keyword>
<dbReference type="Pfam" id="PF17871">
    <property type="entry name" value="AAA_lid_9"/>
    <property type="match status" value="1"/>
</dbReference>
<evidence type="ECO:0000256" key="9">
    <source>
        <dbReference type="RuleBase" id="RU362034"/>
    </source>
</evidence>
<dbReference type="CDD" id="cd19499">
    <property type="entry name" value="RecA-like_ClpB_Hsp104-like"/>
    <property type="match status" value="1"/>
</dbReference>
<dbReference type="SUPFAM" id="SSF81923">
    <property type="entry name" value="Double Clp-N motif"/>
    <property type="match status" value="1"/>
</dbReference>
<evidence type="ECO:0000256" key="1">
    <source>
        <dbReference type="ARBA" id="ARBA00008675"/>
    </source>
</evidence>
<evidence type="ECO:0000313" key="11">
    <source>
        <dbReference type="EMBL" id="MDM8274944.1"/>
    </source>
</evidence>
<dbReference type="PANTHER" id="PTHR11638">
    <property type="entry name" value="ATP-DEPENDENT CLP PROTEASE"/>
    <property type="match status" value="1"/>
</dbReference>
<sequence>MRIDKLAMTAREALQTAMGIASDAQAGAVEPIHLLAALLTGGERNISVIIERIGADPQLLARATQETIDRAPKVSGDGAEMGLSRDLVRTLERAEKRASKMQDNFVVTEHLLMALSEGKDEAARVLKDAGVTPERIEEVYQELRGDDRVTSAEDKTQFEALAQYGRNICDLARAGKLDPVIGRTEEIRRTIQVLSRRTKNNPVLIGEPGVGKTAIVEGIAQRIVAGDVPSTLRDRDLIELDMSALVAGAKYRGEFEDRLKAVLKEVEKAQGRVILFIDELHTIVGAGATEGSMDAGNILKPALARGDLHAIGATTLDEYRKYIEKDAALARRFQTVLVSEPTVEDTISILRGLKEKYEIFHGVHITDSALVAAADLSDRYIADRFLPDKAIDLVDEAASRLRMELDSMPVEIDQTQRKLTQMQIEEQALMKETDDASKERLETLRQEIAEVQEKLNVQKAGWLNQKGAIDRVQELKGQLDDARGEEERATREGDLARASELRYARIPELERQVQEAEAEIAAQRGDGEGLNEQVTSDEIAEVVSAWTGVPVSKMMQGELDKLKNLEGELHRRVIGQDEAVVAVASAVRRSRAGLSDPDKPIGSFFFLGPTGVGKTELAKALAECLFDDERALVRIDMSEYMEKFSVQRLIGAPPGYVGYEEGGQLTEAVRRRPYSVILLDEMEKAHPDVFNVLLQVLDDGRLTDGQGRQVSFKNTIIIMTSNVGSSAIAELSGKDDEAMRREVDDAMHKTFRPEFLNRIDDIVVFHPLGMAQIERIVDIQLAEVRERLAKERMTLDVTPSAKQMLAVGGLDPVYGARPLKRLIQSEVVDCIAKAIIDGVVREGDQVTVDVDTDGGFFVVEDASGPAPTYEVPEA</sequence>
<keyword evidence="6 9" id="KW-0143">Chaperone</keyword>
<dbReference type="Proteomes" id="UP001529421">
    <property type="component" value="Unassembled WGS sequence"/>
</dbReference>
<dbReference type="InterPro" id="IPR036628">
    <property type="entry name" value="Clp_N_dom_sf"/>
</dbReference>
<dbReference type="InterPro" id="IPR050130">
    <property type="entry name" value="ClpA_ClpB"/>
</dbReference>
<accession>A0ABT7V8X0</accession>
<dbReference type="Pfam" id="PF10431">
    <property type="entry name" value="ClpB_D2-small"/>
    <property type="match status" value="1"/>
</dbReference>
<protein>
    <recommendedName>
        <fullName evidence="9">Chaperone protein ClpB</fullName>
    </recommendedName>
</protein>
<name>A0ABT7V8X0_9ACTN</name>
<dbReference type="InterPro" id="IPR019489">
    <property type="entry name" value="Clp_ATPase_C"/>
</dbReference>
<dbReference type="SUPFAM" id="SSF52540">
    <property type="entry name" value="P-loop containing nucleoside triphosphate hydrolases"/>
    <property type="match status" value="2"/>
</dbReference>
<evidence type="ECO:0000256" key="4">
    <source>
        <dbReference type="ARBA" id="ARBA00022840"/>
    </source>
</evidence>
<dbReference type="EMBL" id="JAUDDZ010000006">
    <property type="protein sequence ID" value="MDM8274944.1"/>
    <property type="molecule type" value="Genomic_DNA"/>
</dbReference>
<proteinExistence type="inferred from homology"/>
<dbReference type="SMART" id="SM01086">
    <property type="entry name" value="ClpB_D2-small"/>
    <property type="match status" value="1"/>
</dbReference>
<dbReference type="InterPro" id="IPR041546">
    <property type="entry name" value="ClpA/ClpB_AAA_lid"/>
</dbReference>
<comment type="similarity">
    <text evidence="1 9">Belongs to the ClpA/ClpB family.</text>
</comment>
<evidence type="ECO:0000313" key="12">
    <source>
        <dbReference type="Proteomes" id="UP001529421"/>
    </source>
</evidence>
<gene>
    <name evidence="9 11" type="primary">clpB</name>
    <name evidence="11" type="ORF">QUW28_05445</name>
</gene>
<dbReference type="PROSITE" id="PS51903">
    <property type="entry name" value="CLP_R"/>
    <property type="match status" value="1"/>
</dbReference>
<keyword evidence="5 9" id="KW-0175">Coiled coil</keyword>
<comment type="caution">
    <text evidence="11">The sequence shown here is derived from an EMBL/GenBank/DDBJ whole genome shotgun (WGS) entry which is preliminary data.</text>
</comment>